<reference evidence="1 2" key="1">
    <citation type="journal article" date="2018" name="Sci. Rep.">
        <title>Genomic signatures of local adaptation to the degree of environmental predictability in rotifers.</title>
        <authorList>
            <person name="Franch-Gras L."/>
            <person name="Hahn C."/>
            <person name="Garcia-Roger E.M."/>
            <person name="Carmona M.J."/>
            <person name="Serra M."/>
            <person name="Gomez A."/>
        </authorList>
    </citation>
    <scope>NUCLEOTIDE SEQUENCE [LARGE SCALE GENOMIC DNA]</scope>
    <source>
        <strain evidence="1">HYR1</strain>
    </source>
</reference>
<sequence length="69" mass="7756">MALKSQATWCSFLTVLRVAYSEARFLIAVKLRLTFTIDNVKNNFPTICQINKSNTLSSLGGYQIAQIRS</sequence>
<organism evidence="1 2">
    <name type="scientific">Brachionus plicatilis</name>
    <name type="common">Marine rotifer</name>
    <name type="synonym">Brachionus muelleri</name>
    <dbReference type="NCBI Taxonomy" id="10195"/>
    <lineage>
        <taxon>Eukaryota</taxon>
        <taxon>Metazoa</taxon>
        <taxon>Spiralia</taxon>
        <taxon>Gnathifera</taxon>
        <taxon>Rotifera</taxon>
        <taxon>Eurotatoria</taxon>
        <taxon>Monogononta</taxon>
        <taxon>Pseudotrocha</taxon>
        <taxon>Ploima</taxon>
        <taxon>Brachionidae</taxon>
        <taxon>Brachionus</taxon>
    </lineage>
</organism>
<comment type="caution">
    <text evidence="1">The sequence shown here is derived from an EMBL/GenBank/DDBJ whole genome shotgun (WGS) entry which is preliminary data.</text>
</comment>
<proteinExistence type="predicted"/>
<keyword evidence="2" id="KW-1185">Reference proteome</keyword>
<gene>
    <name evidence="1" type="ORF">BpHYR1_047848</name>
</gene>
<evidence type="ECO:0000313" key="1">
    <source>
        <dbReference type="EMBL" id="RMZ98904.1"/>
    </source>
</evidence>
<evidence type="ECO:0000313" key="2">
    <source>
        <dbReference type="Proteomes" id="UP000276133"/>
    </source>
</evidence>
<dbReference type="AlphaFoldDB" id="A0A3M7PJK6"/>
<dbReference type="Proteomes" id="UP000276133">
    <property type="component" value="Unassembled WGS sequence"/>
</dbReference>
<accession>A0A3M7PJK6</accession>
<protein>
    <submittedName>
        <fullName evidence="1">Uncharacterized protein</fullName>
    </submittedName>
</protein>
<name>A0A3M7PJK6_BRAPC</name>
<dbReference type="EMBL" id="REGN01010496">
    <property type="protein sequence ID" value="RMZ98904.1"/>
    <property type="molecule type" value="Genomic_DNA"/>
</dbReference>